<name>A0A0G0C863_9BACT</name>
<comment type="caution">
    <text evidence="1">The sequence shown here is derived from an EMBL/GenBank/DDBJ whole genome shotgun (WGS) entry which is preliminary data.</text>
</comment>
<protein>
    <recommendedName>
        <fullName evidence="3">Transcriptional regulator, AbiEi antitoxin, Type IV TA system</fullName>
    </recommendedName>
</protein>
<dbReference type="EMBL" id="LBQE01000010">
    <property type="protein sequence ID" value="KKP72311.1"/>
    <property type="molecule type" value="Genomic_DNA"/>
</dbReference>
<evidence type="ECO:0000313" key="1">
    <source>
        <dbReference type="EMBL" id="KKP72311.1"/>
    </source>
</evidence>
<sequence>MGTNRVYNHNTMEKDYILDLMRSNKTVFTFKDVILLWGESDMNFVKKKINRYVKAGKLNAIRRGIYSKDKNYDKYELATKIYTPSYISLETALGAAGITFQFYGQIFAVSYQTKEIECDKQKYSYRKIKDTILTNQAGIESRENYNIASPERAFLDVVYLNKDYHFDNLSALNWDKVYEILPVYGGNKRMAKMVKIYHKAMKQNLKQ</sequence>
<evidence type="ECO:0008006" key="3">
    <source>
        <dbReference type="Google" id="ProtNLM"/>
    </source>
</evidence>
<evidence type="ECO:0000313" key="2">
    <source>
        <dbReference type="Proteomes" id="UP000034923"/>
    </source>
</evidence>
<proteinExistence type="predicted"/>
<gene>
    <name evidence="1" type="ORF">UR70_C0010G0008</name>
</gene>
<dbReference type="AlphaFoldDB" id="A0A0G0C863"/>
<organism evidence="1 2">
    <name type="scientific">Candidatus Nomurabacteria bacterium GW2011_GWB1_35_20</name>
    <dbReference type="NCBI Taxonomy" id="1618740"/>
    <lineage>
        <taxon>Bacteria</taxon>
        <taxon>Candidatus Nomuraibacteriota</taxon>
    </lineage>
</organism>
<dbReference type="Proteomes" id="UP000034923">
    <property type="component" value="Unassembled WGS sequence"/>
</dbReference>
<reference evidence="1 2" key="1">
    <citation type="journal article" date="2015" name="Nature">
        <title>rRNA introns, odd ribosomes, and small enigmatic genomes across a large radiation of phyla.</title>
        <authorList>
            <person name="Brown C.T."/>
            <person name="Hug L.A."/>
            <person name="Thomas B.C."/>
            <person name="Sharon I."/>
            <person name="Castelle C.J."/>
            <person name="Singh A."/>
            <person name="Wilkins M.J."/>
            <person name="Williams K.H."/>
            <person name="Banfield J.F."/>
        </authorList>
    </citation>
    <scope>NUCLEOTIDE SEQUENCE [LARGE SCALE GENOMIC DNA]</scope>
</reference>
<accession>A0A0G0C863</accession>